<dbReference type="InterPro" id="IPR030678">
    <property type="entry name" value="Peptide/Ni-bd"/>
</dbReference>
<evidence type="ECO:0000313" key="6">
    <source>
        <dbReference type="EMBL" id="MBX8632022.1"/>
    </source>
</evidence>
<keyword evidence="4" id="KW-1133">Transmembrane helix</keyword>
<keyword evidence="4" id="KW-0812">Transmembrane</keyword>
<dbReference type="InterPro" id="IPR039424">
    <property type="entry name" value="SBP_5"/>
</dbReference>
<dbReference type="PANTHER" id="PTHR30290:SF9">
    <property type="entry name" value="OLIGOPEPTIDE-BINDING PROTEIN APPA"/>
    <property type="match status" value="1"/>
</dbReference>
<dbReference type="GO" id="GO:0043190">
    <property type="term" value="C:ATP-binding cassette (ABC) transporter complex"/>
    <property type="evidence" value="ECO:0007669"/>
    <property type="project" value="InterPro"/>
</dbReference>
<evidence type="ECO:0000256" key="3">
    <source>
        <dbReference type="ARBA" id="ARBA00022729"/>
    </source>
</evidence>
<dbReference type="GO" id="GO:0042597">
    <property type="term" value="C:periplasmic space"/>
    <property type="evidence" value="ECO:0007669"/>
    <property type="project" value="UniProtKB-ARBA"/>
</dbReference>
<dbReference type="PANTHER" id="PTHR30290">
    <property type="entry name" value="PERIPLASMIC BINDING COMPONENT OF ABC TRANSPORTER"/>
    <property type="match status" value="1"/>
</dbReference>
<accession>A0A8J8CFW3</accession>
<dbReference type="EMBL" id="JAGVSJ010000012">
    <property type="protein sequence ID" value="MBX8632022.1"/>
    <property type="molecule type" value="Genomic_DNA"/>
</dbReference>
<dbReference type="Pfam" id="PF00496">
    <property type="entry name" value="SBP_bac_5"/>
    <property type="match status" value="1"/>
</dbReference>
<dbReference type="CDD" id="cd00995">
    <property type="entry name" value="PBP2_NikA_DppA_OppA_like"/>
    <property type="match status" value="1"/>
</dbReference>
<dbReference type="InterPro" id="IPR000914">
    <property type="entry name" value="SBP_5_dom"/>
</dbReference>
<evidence type="ECO:0000259" key="5">
    <source>
        <dbReference type="Pfam" id="PF00496"/>
    </source>
</evidence>
<sequence>MLGSVAGSGFIGVVDAKQVAKINPNGTFIFGSIEGTLTNLNPLTATSMAGDIDALLYSSLLYPGANGGLIPWLAGSYNVTNGGLTITFNLVHNAVWSNGQAVTTADVNYTFQSLIKTPSIDFFSYNHYIKSISVVNKYTIVFNLKSYYSPLIYEIGTEPIIPAAWGNNPYSANLSSFTNYATNITSGSYPATNLITDGPVILTSLSPTSGAVFQTNKHFFMGAPSYAKMVWEYFKTTSDATAALESKSIDAFWGPYTDRALFAKIPYIRSVSAPSTYEFFAWMNNAIAPFNNTYARKAVAYVINKTNLNELALAGAGLTGSYGALPALYKSQIPSGLPFYHYNLTEAAAMMREGGFVQKGGEWYYPNGTQVTVTLIEPPLADWVTAGNIIANNLTAFGIKTTYVADSFAQWNSNTGYGKFQITYFGYTGYAPNAWSVLNSLFSNKSSAPIGSFAWDHGWNVERYNNTTVNTLLNEAATTANTTKVTQLLDSVQEIIASQVPIAMTSDPPTFFSYNNQTIRDNTPNYNIAWAISVEHIDVLEYVNQTSTNYLPYIGGGIIIVVIGGVIAAAYYVRKSRLKERHNK</sequence>
<dbReference type="PIRSF" id="PIRSF002741">
    <property type="entry name" value="MppA"/>
    <property type="match status" value="1"/>
</dbReference>
<dbReference type="GO" id="GO:1904680">
    <property type="term" value="F:peptide transmembrane transporter activity"/>
    <property type="evidence" value="ECO:0007669"/>
    <property type="project" value="TreeGrafter"/>
</dbReference>
<evidence type="ECO:0000256" key="1">
    <source>
        <dbReference type="ARBA" id="ARBA00005695"/>
    </source>
</evidence>
<comment type="caution">
    <text evidence="6">The sequence shown here is derived from an EMBL/GenBank/DDBJ whole genome shotgun (WGS) entry which is preliminary data.</text>
</comment>
<dbReference type="Gene3D" id="3.40.190.10">
    <property type="entry name" value="Periplasmic binding protein-like II"/>
    <property type="match status" value="1"/>
</dbReference>
<name>A0A8J8CFW3_9ARCH</name>
<evidence type="ECO:0000313" key="7">
    <source>
        <dbReference type="Proteomes" id="UP000716004"/>
    </source>
</evidence>
<evidence type="ECO:0000256" key="4">
    <source>
        <dbReference type="SAM" id="Phobius"/>
    </source>
</evidence>
<proteinExistence type="inferred from homology"/>
<feature type="domain" description="Solute-binding protein family 5" evidence="5">
    <location>
        <begin position="69"/>
        <end position="446"/>
    </location>
</feature>
<organism evidence="6 7">
    <name type="scientific">Candidatus Sysuiplasma superficiale</name>
    <dbReference type="NCBI Taxonomy" id="2823368"/>
    <lineage>
        <taxon>Archaea</taxon>
        <taxon>Methanobacteriati</taxon>
        <taxon>Thermoplasmatota</taxon>
        <taxon>Thermoplasmata</taxon>
        <taxon>Candidatus Sysuiplasmatales</taxon>
        <taxon>Candidatus Sysuiplasmataceae</taxon>
        <taxon>Candidatus Sysuiplasma</taxon>
    </lineage>
</organism>
<evidence type="ECO:0000256" key="2">
    <source>
        <dbReference type="ARBA" id="ARBA00022448"/>
    </source>
</evidence>
<dbReference type="GO" id="GO:0015833">
    <property type="term" value="P:peptide transport"/>
    <property type="evidence" value="ECO:0007669"/>
    <property type="project" value="TreeGrafter"/>
</dbReference>
<gene>
    <name evidence="6" type="ORF">J9259_05840</name>
</gene>
<comment type="similarity">
    <text evidence="1">Belongs to the bacterial solute-binding protein 5 family.</text>
</comment>
<dbReference type="AlphaFoldDB" id="A0A8J8CFW3"/>
<keyword evidence="4" id="KW-0472">Membrane</keyword>
<dbReference type="Proteomes" id="UP000716004">
    <property type="component" value="Unassembled WGS sequence"/>
</dbReference>
<dbReference type="Gene3D" id="3.10.105.10">
    <property type="entry name" value="Dipeptide-binding Protein, Domain 3"/>
    <property type="match status" value="1"/>
</dbReference>
<keyword evidence="2" id="KW-0813">Transport</keyword>
<feature type="transmembrane region" description="Helical" evidence="4">
    <location>
        <begin position="550"/>
        <end position="573"/>
    </location>
</feature>
<keyword evidence="3" id="KW-0732">Signal</keyword>
<dbReference type="SUPFAM" id="SSF53850">
    <property type="entry name" value="Periplasmic binding protein-like II"/>
    <property type="match status" value="1"/>
</dbReference>
<reference evidence="6" key="1">
    <citation type="submission" date="2021-04" db="EMBL/GenBank/DDBJ databases">
        <title>Genomic insights into ecological role and evolution of a novel Thermoplasmata order Candidatus Sysuiplasmatales.</title>
        <authorList>
            <person name="Yuan Y."/>
        </authorList>
    </citation>
    <scope>NUCLEOTIDE SEQUENCE</scope>
    <source>
        <strain evidence="6">YP2-bin.285</strain>
    </source>
</reference>
<protein>
    <submittedName>
        <fullName evidence="6">ABC transporter substrate-binding protein</fullName>
    </submittedName>
</protein>